<dbReference type="InterPro" id="IPR031339">
    <property type="entry name" value="DUF4942"/>
</dbReference>
<proteinExistence type="predicted"/>
<sequence>MSEITVSRPEVVNGHTDVICSTSVSHILAVRKSTLLQIDILIRQLAEISAMTESIGGKTALDWAMKQDFRCGCWLMEKPETAMKAITRNLDREIWRDLMQRSGMLSLMDAQTRDTWYRSLEYDNFPEISEANIMSTFEQLHQNKDEVFERGVINVFRGLSWNYKTNSPCKFGSKIIVNNLVRWGRWGFHLITGPQTDRVADLERMLHLFSGIPTPDNRENIIIRLDEHIRSVQGKEYYEDEMFIIKYFKKGSAHITFKRLELIDRINDIIVRHFPSVLSA</sequence>
<reference evidence="1 2" key="1">
    <citation type="submission" date="2019-10" db="EMBL/GenBank/DDBJ databases">
        <title>Comparative genomic analysis of antimicrobial resistant Escherichia coli of diverse origin.</title>
        <authorList>
            <person name="Ghatak S."/>
            <person name="Milton A.P."/>
            <person name="Rhetso K."/>
            <person name="Purkait D."/>
            <person name="Das S."/>
            <person name="Puro K.-U."/>
            <person name="Shakuntala I."/>
            <person name="Sen A."/>
            <person name="Sanjukta R."/>
            <person name="Priya G.B."/>
            <person name="Mawlong M."/>
            <person name="Lyngdoh V."/>
            <person name="Rynghang J."/>
            <person name="Mawphlang B.L."/>
        </authorList>
    </citation>
    <scope>NUCLEOTIDE SEQUENCE [LARGE SCALE GENOMIC DNA]</scope>
    <source>
        <strain evidence="1 2">SE161</strain>
    </source>
</reference>
<organism evidence="1 2">
    <name type="scientific">Escherichia coli</name>
    <dbReference type="NCBI Taxonomy" id="562"/>
    <lineage>
        <taxon>Bacteria</taxon>
        <taxon>Pseudomonadati</taxon>
        <taxon>Pseudomonadota</taxon>
        <taxon>Gammaproteobacteria</taxon>
        <taxon>Enterobacterales</taxon>
        <taxon>Enterobacteriaceae</taxon>
        <taxon>Escherichia</taxon>
    </lineage>
</organism>
<dbReference type="RefSeq" id="WP_022645115.1">
    <property type="nucleotide sequence ID" value="NZ_AP019189.1"/>
</dbReference>
<protein>
    <submittedName>
        <fullName evidence="1">DUF4942 domain-containing protein</fullName>
    </submittedName>
</protein>
<dbReference type="AlphaFoldDB" id="A0A0K3KCS4"/>
<accession>A0A0K3KCS4</accession>
<evidence type="ECO:0000313" key="2">
    <source>
        <dbReference type="Proteomes" id="UP000486847"/>
    </source>
</evidence>
<comment type="caution">
    <text evidence="1">The sequence shown here is derived from an EMBL/GenBank/DDBJ whole genome shotgun (WGS) entry which is preliminary data.</text>
</comment>
<dbReference type="Proteomes" id="UP000486847">
    <property type="component" value="Unassembled WGS sequence"/>
</dbReference>
<evidence type="ECO:0000313" key="1">
    <source>
        <dbReference type="EMBL" id="MTE87237.1"/>
    </source>
</evidence>
<dbReference type="Pfam" id="PF13708">
    <property type="entry name" value="DUF4942"/>
    <property type="match status" value="1"/>
</dbReference>
<dbReference type="EMBL" id="WCEW01000001">
    <property type="protein sequence ID" value="MTE87237.1"/>
    <property type="molecule type" value="Genomic_DNA"/>
</dbReference>
<name>A0A0K3KCS4_ECOLX</name>
<gene>
    <name evidence="1" type="ORF">F9B07_00020</name>
</gene>